<dbReference type="SMART" id="SM00109">
    <property type="entry name" value="C1"/>
    <property type="match status" value="3"/>
</dbReference>
<evidence type="ECO:0000256" key="2">
    <source>
        <dbReference type="ARBA" id="ARBA00022737"/>
    </source>
</evidence>
<keyword evidence="4" id="KW-0862">Zinc</keyword>
<evidence type="ECO:0000313" key="7">
    <source>
        <dbReference type="EMBL" id="GMJ14205.1"/>
    </source>
</evidence>
<evidence type="ECO:0000259" key="5">
    <source>
        <dbReference type="SMART" id="SM00109"/>
    </source>
</evidence>
<evidence type="ECO:0000256" key="1">
    <source>
        <dbReference type="ARBA" id="ARBA00022723"/>
    </source>
</evidence>
<dbReference type="EMBL" id="BSYR01000069">
    <property type="protein sequence ID" value="GMJ14205.1"/>
    <property type="molecule type" value="Genomic_DNA"/>
</dbReference>
<dbReference type="InterPro" id="IPR004146">
    <property type="entry name" value="DC1"/>
</dbReference>
<dbReference type="Proteomes" id="UP001165190">
    <property type="component" value="Unassembled WGS sequence"/>
</dbReference>
<feature type="domain" description="Zinc finger PHD-type" evidence="6">
    <location>
        <begin position="427"/>
        <end position="485"/>
    </location>
</feature>
<dbReference type="InterPro" id="IPR002219">
    <property type="entry name" value="PKC_DAG/PE"/>
</dbReference>
<evidence type="ECO:0000256" key="4">
    <source>
        <dbReference type="ARBA" id="ARBA00022833"/>
    </source>
</evidence>
<keyword evidence="8" id="KW-1185">Reference proteome</keyword>
<comment type="caution">
    <text evidence="7">The sequence shown here is derived from an EMBL/GenBank/DDBJ whole genome shotgun (WGS) entry which is preliminary data.</text>
</comment>
<sequence length="682" mass="79211">MAMQNERESGVGEIERWFHWHPTVLVEEQTKEGDEKPNCTGCGELLSGPCFRCALCNHRLDPKCAYAPYRIGNHPLHPHHHSGFSLRERPPPDSDHVYCCALCKEKRDMFFYECRVRNCPFSLDIKCFSSSSSFKPTLESKLDFHQHPLTLIETPINELEKRFRCAWCHEPLLGAIYFCFHCPSFVFHKKCLDELPAEIQHPSHHLHPLSLEPKNNDFLCKLCQKQHSGYFYSCSLCQFHINIECARPMPVVEHKRHHQHAFTLFWRQGSFTCDACDTEGEYISYICSACCVIVHKDCTKLPRVIRNSRHQHCLFLNYFLQKQETKMKYCKICFKEVKVERGSYSCVKAAGCNYLVHVNCALEDKKLYDVIEQESQCEEICAATQPSIIRVIERNEAGEATKIEHFSHEGHCLVLADKSKMEGTDGNCHGCTLSISDLFYYCSEPKCHFWLHKTCAEFPIIKPHWLHLSGATLESKGIEKCSLCHRWCSGFFYNIGRFFDVCLRCAQVPDIIELEAHQHLLLFDFKCQDRCNGCGSVHGGNGAFKCGKCRFVLDFACLTLPHSALHKFDQHMLYLTYNDDNDYEEHCYCDICETERDRGLWYYNCSICDTTVHPNCVLGNFPFVKEGARRIQLAHYHDFDFFRKVEGYPECSQCHKLCLEEVFKCKEPTCNYIIHAKCWHQV</sequence>
<evidence type="ECO:0000313" key="8">
    <source>
        <dbReference type="Proteomes" id="UP001165190"/>
    </source>
</evidence>
<dbReference type="PANTHER" id="PTHR32410">
    <property type="entry name" value="CYSTEINE/HISTIDINE-RICH C1 DOMAIN FAMILY PROTEIN"/>
    <property type="match status" value="1"/>
</dbReference>
<dbReference type="GO" id="GO:0008270">
    <property type="term" value="F:zinc ion binding"/>
    <property type="evidence" value="ECO:0007669"/>
    <property type="project" value="UniProtKB-KW"/>
</dbReference>
<dbReference type="SMART" id="SM00249">
    <property type="entry name" value="PHD"/>
    <property type="match status" value="4"/>
</dbReference>
<feature type="domain" description="Phorbol-ester/DAG-type" evidence="5">
    <location>
        <begin position="204"/>
        <end position="251"/>
    </location>
</feature>
<feature type="domain" description="Zinc finger PHD-type" evidence="6">
    <location>
        <begin position="164"/>
        <end position="224"/>
    </location>
</feature>
<keyword evidence="3" id="KW-0863">Zinc-finger</keyword>
<dbReference type="OrthoDB" id="938199at2759"/>
<feature type="domain" description="Phorbol-ester/DAG-type" evidence="5">
    <location>
        <begin position="145"/>
        <end position="197"/>
    </location>
</feature>
<dbReference type="Pfam" id="PF03107">
    <property type="entry name" value="C1_2"/>
    <property type="match status" value="6"/>
</dbReference>
<evidence type="ECO:0008006" key="9">
    <source>
        <dbReference type="Google" id="ProtNLM"/>
    </source>
</evidence>
<dbReference type="InterPro" id="IPR046349">
    <property type="entry name" value="C1-like_sf"/>
</dbReference>
<dbReference type="InterPro" id="IPR053192">
    <property type="entry name" value="Vacuole_Formation_Reg"/>
</dbReference>
<dbReference type="SUPFAM" id="SSF57889">
    <property type="entry name" value="Cysteine-rich domain"/>
    <property type="match status" value="7"/>
</dbReference>
<proteinExistence type="predicted"/>
<evidence type="ECO:0000256" key="3">
    <source>
        <dbReference type="ARBA" id="ARBA00022771"/>
    </source>
</evidence>
<keyword evidence="2" id="KW-0677">Repeat</keyword>
<protein>
    <recommendedName>
        <fullName evidence="9">Phorbol-ester/DAG-type domain-containing protein</fullName>
    </recommendedName>
</protein>
<accession>A0A9W7JI86</accession>
<dbReference type="AlphaFoldDB" id="A0A9W7JI86"/>
<gene>
    <name evidence="7" type="ORF">HRI_005089700</name>
</gene>
<reference evidence="7" key="1">
    <citation type="submission" date="2023-05" db="EMBL/GenBank/DDBJ databases">
        <title>Genome and transcriptome analyses reveal genes involved in the formation of fine ridges on petal epidermal cells in Hibiscus trionum.</title>
        <authorList>
            <person name="Koshimizu S."/>
            <person name="Masuda S."/>
            <person name="Ishii T."/>
            <person name="Shirasu K."/>
            <person name="Hoshino A."/>
            <person name="Arita M."/>
        </authorList>
    </citation>
    <scope>NUCLEOTIDE SEQUENCE</scope>
    <source>
        <strain evidence="7">Hamamatsu line</strain>
    </source>
</reference>
<feature type="domain" description="Zinc finger PHD-type" evidence="6">
    <location>
        <begin position="329"/>
        <end position="381"/>
    </location>
</feature>
<organism evidence="7 8">
    <name type="scientific">Hibiscus trionum</name>
    <name type="common">Flower of an hour</name>
    <dbReference type="NCBI Taxonomy" id="183268"/>
    <lineage>
        <taxon>Eukaryota</taxon>
        <taxon>Viridiplantae</taxon>
        <taxon>Streptophyta</taxon>
        <taxon>Embryophyta</taxon>
        <taxon>Tracheophyta</taxon>
        <taxon>Spermatophyta</taxon>
        <taxon>Magnoliopsida</taxon>
        <taxon>eudicotyledons</taxon>
        <taxon>Gunneridae</taxon>
        <taxon>Pentapetalae</taxon>
        <taxon>rosids</taxon>
        <taxon>malvids</taxon>
        <taxon>Malvales</taxon>
        <taxon>Malvaceae</taxon>
        <taxon>Malvoideae</taxon>
        <taxon>Hibiscus</taxon>
    </lineage>
</organism>
<dbReference type="PANTHER" id="PTHR32410:SF216">
    <property type="entry name" value="PHORBOL-ESTER_DAG-TYPE DOMAIN-CONTAINING PROTEIN"/>
    <property type="match status" value="1"/>
</dbReference>
<dbReference type="InterPro" id="IPR001965">
    <property type="entry name" value="Znf_PHD"/>
</dbReference>
<evidence type="ECO:0000259" key="6">
    <source>
        <dbReference type="SMART" id="SM00249"/>
    </source>
</evidence>
<name>A0A9W7JI86_HIBTR</name>
<feature type="domain" description="Phorbol-ester/DAG-type" evidence="5">
    <location>
        <begin position="258"/>
        <end position="313"/>
    </location>
</feature>
<feature type="domain" description="Zinc finger PHD-type" evidence="6">
    <location>
        <begin position="588"/>
        <end position="655"/>
    </location>
</feature>
<keyword evidence="1" id="KW-0479">Metal-binding</keyword>